<gene>
    <name evidence="1" type="ORF">GHT07_08675</name>
</gene>
<dbReference type="SFLD" id="SFLDG01018">
    <property type="entry name" value="Squalene/Phytoene_Synthase_Lik"/>
    <property type="match status" value="1"/>
</dbReference>
<dbReference type="Gene3D" id="1.10.600.10">
    <property type="entry name" value="Farnesyl Diphosphate Synthase"/>
    <property type="match status" value="1"/>
</dbReference>
<dbReference type="SUPFAM" id="SSF48576">
    <property type="entry name" value="Terpenoid synthases"/>
    <property type="match status" value="1"/>
</dbReference>
<evidence type="ECO:0000313" key="1">
    <source>
        <dbReference type="EMBL" id="MRD47349.1"/>
    </source>
</evidence>
<accession>A0A844B6R3</accession>
<evidence type="ECO:0000313" key="2">
    <source>
        <dbReference type="Proteomes" id="UP000487350"/>
    </source>
</evidence>
<dbReference type="InterPro" id="IPR044844">
    <property type="entry name" value="Trans_IPPS_euk-type"/>
</dbReference>
<dbReference type="AlphaFoldDB" id="A0A844B6R3"/>
<organism evidence="1 2">
    <name type="scientific">Caenimonas koreensis DSM 17982</name>
    <dbReference type="NCBI Taxonomy" id="1121255"/>
    <lineage>
        <taxon>Bacteria</taxon>
        <taxon>Pseudomonadati</taxon>
        <taxon>Pseudomonadota</taxon>
        <taxon>Betaproteobacteria</taxon>
        <taxon>Burkholderiales</taxon>
        <taxon>Comamonadaceae</taxon>
        <taxon>Caenimonas</taxon>
    </lineage>
</organism>
<evidence type="ECO:0008006" key="3">
    <source>
        <dbReference type="Google" id="ProtNLM"/>
    </source>
</evidence>
<keyword evidence="2" id="KW-1185">Reference proteome</keyword>
<reference evidence="1 2" key="1">
    <citation type="submission" date="2019-11" db="EMBL/GenBank/DDBJ databases">
        <title>Caenimonas koreensis gen. nov., sp. nov., isolated from activated sludge.</title>
        <authorList>
            <person name="Seung H.R."/>
        </authorList>
    </citation>
    <scope>NUCLEOTIDE SEQUENCE [LARGE SCALE GENOMIC DNA]</scope>
    <source>
        <strain evidence="1 2">EMB320</strain>
    </source>
</reference>
<dbReference type="GO" id="GO:0045338">
    <property type="term" value="P:farnesyl diphosphate metabolic process"/>
    <property type="evidence" value="ECO:0007669"/>
    <property type="project" value="InterPro"/>
</dbReference>
<dbReference type="PANTHER" id="PTHR11626:SF2">
    <property type="entry name" value="SQUALENE SYNTHASE"/>
    <property type="match status" value="1"/>
</dbReference>
<dbReference type="EMBL" id="WJBU01000008">
    <property type="protein sequence ID" value="MRD47349.1"/>
    <property type="molecule type" value="Genomic_DNA"/>
</dbReference>
<dbReference type="Pfam" id="PF00494">
    <property type="entry name" value="SQS_PSY"/>
    <property type="match status" value="1"/>
</dbReference>
<dbReference type="OrthoDB" id="9807580at2"/>
<dbReference type="GO" id="GO:0051996">
    <property type="term" value="F:squalene synthase [NAD(P)H] activity"/>
    <property type="evidence" value="ECO:0007669"/>
    <property type="project" value="InterPro"/>
</dbReference>
<sequence>MATCDAWRTSCCLLRAPHPPPAPPSTLPPPLPPQLLDLLKSVSRSFYLSIRLLPAGLRQPVAIAYLLARASDTIADTSELPARERATMLELFMGLIEGAQPPGSVEDISAWFAPFQRNEDEHALMVALPQCFAWMAQLGPQDLDAVREVLASITRGQQLDVERFGEPATIASLQSPGELDEYTWLVAGSVGEFWTRMCFRHLPDFSNLPEERMLELAKSYGKGLQLVNILRDVGEDLAAGRCYLPAHELAAAGVAPGDRIMNAAALQPVWQKWLHLAQQRLDDGMLYASAVKPRRVRAASALPALLGARTLALLRADGLAGAMAHRVKMDRTQVQGLLLRLALTLASPASLAAQYRRMGQGQ</sequence>
<comment type="caution">
    <text evidence="1">The sequence shown here is derived from an EMBL/GenBank/DDBJ whole genome shotgun (WGS) entry which is preliminary data.</text>
</comment>
<dbReference type="InterPro" id="IPR008949">
    <property type="entry name" value="Isoprenoid_synthase_dom_sf"/>
</dbReference>
<name>A0A844B6R3_9BURK</name>
<dbReference type="SFLD" id="SFLDS00005">
    <property type="entry name" value="Isoprenoid_Synthase_Type_I"/>
    <property type="match status" value="1"/>
</dbReference>
<dbReference type="InterPro" id="IPR002060">
    <property type="entry name" value="Squ/phyt_synthse"/>
</dbReference>
<proteinExistence type="predicted"/>
<dbReference type="Proteomes" id="UP000487350">
    <property type="component" value="Unassembled WGS sequence"/>
</dbReference>
<protein>
    <recommendedName>
        <fullName evidence="3">Farnesyl-diphosphate farnesyltransferase</fullName>
    </recommendedName>
</protein>
<dbReference type="PANTHER" id="PTHR11626">
    <property type="entry name" value="FARNESYL-DIPHOSPHATE FARNESYLTRANSFERASE"/>
    <property type="match status" value="1"/>
</dbReference>